<protein>
    <submittedName>
        <fullName evidence="4">Acetyltransferase domain protein</fullName>
    </submittedName>
</protein>
<feature type="domain" description="N-acetyltransferase" evidence="3">
    <location>
        <begin position="3"/>
        <end position="149"/>
    </location>
</feature>
<dbReference type="InterPro" id="IPR050832">
    <property type="entry name" value="Bact_Acetyltransf"/>
</dbReference>
<evidence type="ECO:0000313" key="4">
    <source>
        <dbReference type="EMBL" id="KGC10993.1"/>
    </source>
</evidence>
<organism evidence="4 5">
    <name type="scientific">Burkholderia gladioli</name>
    <name type="common">Pseudomonas marginata</name>
    <name type="synonym">Phytomonas marginata</name>
    <dbReference type="NCBI Taxonomy" id="28095"/>
    <lineage>
        <taxon>Bacteria</taxon>
        <taxon>Pseudomonadati</taxon>
        <taxon>Pseudomonadota</taxon>
        <taxon>Betaproteobacteria</taxon>
        <taxon>Burkholderiales</taxon>
        <taxon>Burkholderiaceae</taxon>
        <taxon>Burkholderia</taxon>
    </lineage>
</organism>
<dbReference type="CDD" id="cd04301">
    <property type="entry name" value="NAT_SF"/>
    <property type="match status" value="1"/>
</dbReference>
<dbReference type="PROSITE" id="PS51186">
    <property type="entry name" value="GNAT"/>
    <property type="match status" value="1"/>
</dbReference>
<evidence type="ECO:0000256" key="2">
    <source>
        <dbReference type="ARBA" id="ARBA00023315"/>
    </source>
</evidence>
<sequence length="150" mass="16439">MHPTPRPATPADRQAIEAIVHQAYSPYIARMGRPPGPMLDDYAALIDAGRVRVVETNGAVQGLLVLIPEADAMLLHNVAVASAARGTGLGHHLLEYAEQAARASGYRVIRLYTNETMTENIARYTRIGYVETHRESDGMKRVFMSKPLTA</sequence>
<dbReference type="PANTHER" id="PTHR43877">
    <property type="entry name" value="AMINOALKYLPHOSPHONATE N-ACETYLTRANSFERASE-RELATED-RELATED"/>
    <property type="match status" value="1"/>
</dbReference>
<evidence type="ECO:0000256" key="1">
    <source>
        <dbReference type="ARBA" id="ARBA00022679"/>
    </source>
</evidence>
<dbReference type="GO" id="GO:0016747">
    <property type="term" value="F:acyltransferase activity, transferring groups other than amino-acyl groups"/>
    <property type="evidence" value="ECO:0007669"/>
    <property type="project" value="InterPro"/>
</dbReference>
<keyword evidence="2" id="KW-0012">Acyltransferase</keyword>
<gene>
    <name evidence="4" type="ORF">DM48_7178</name>
</gene>
<name>A0AAW3EUT6_BURGA</name>
<proteinExistence type="predicted"/>
<reference evidence="4 5" key="1">
    <citation type="submission" date="2014-04" db="EMBL/GenBank/DDBJ databases">
        <authorList>
            <person name="Bishop-Lilly K.A."/>
            <person name="Broomall S.M."/>
            <person name="Chain P.S."/>
            <person name="Chertkov O."/>
            <person name="Coyne S.R."/>
            <person name="Daligault H.E."/>
            <person name="Davenport K.W."/>
            <person name="Erkkila T."/>
            <person name="Frey K.G."/>
            <person name="Gibbons H.S."/>
            <person name="Gu W."/>
            <person name="Jaissle J."/>
            <person name="Johnson S.L."/>
            <person name="Koroleva G.I."/>
            <person name="Ladner J.T."/>
            <person name="Lo C.-C."/>
            <person name="Minogue T.D."/>
            <person name="Munk C."/>
            <person name="Palacios G.F."/>
            <person name="Redden C.L."/>
            <person name="Rosenzweig C.N."/>
            <person name="Scholz M.B."/>
            <person name="Teshima H."/>
            <person name="Xu Y."/>
        </authorList>
    </citation>
    <scope>NUCLEOTIDE SEQUENCE [LARGE SCALE GENOMIC DNA]</scope>
    <source>
        <strain evidence="5">gladioli</strain>
    </source>
</reference>
<dbReference type="Pfam" id="PF00583">
    <property type="entry name" value="Acetyltransf_1"/>
    <property type="match status" value="1"/>
</dbReference>
<dbReference type="EMBL" id="JPGG01000017">
    <property type="protein sequence ID" value="KGC10993.1"/>
    <property type="molecule type" value="Genomic_DNA"/>
</dbReference>
<accession>A0AAW3EUT6</accession>
<keyword evidence="1" id="KW-0808">Transferase</keyword>
<dbReference type="PANTHER" id="PTHR43877:SF2">
    <property type="entry name" value="AMINOALKYLPHOSPHONATE N-ACETYLTRANSFERASE-RELATED"/>
    <property type="match status" value="1"/>
</dbReference>
<comment type="caution">
    <text evidence="4">The sequence shown here is derived from an EMBL/GenBank/DDBJ whole genome shotgun (WGS) entry which is preliminary data.</text>
</comment>
<dbReference type="KEGG" id="bgo:BM43_151"/>
<dbReference type="Gene3D" id="3.40.630.30">
    <property type="match status" value="1"/>
</dbReference>
<dbReference type="InterPro" id="IPR016181">
    <property type="entry name" value="Acyl_CoA_acyltransferase"/>
</dbReference>
<evidence type="ECO:0000259" key="3">
    <source>
        <dbReference type="PROSITE" id="PS51186"/>
    </source>
</evidence>
<dbReference type="AlphaFoldDB" id="A0AAW3EUT6"/>
<dbReference type="SUPFAM" id="SSF55729">
    <property type="entry name" value="Acyl-CoA N-acyltransferases (Nat)"/>
    <property type="match status" value="1"/>
</dbReference>
<dbReference type="InterPro" id="IPR000182">
    <property type="entry name" value="GNAT_dom"/>
</dbReference>
<dbReference type="Proteomes" id="UP000029590">
    <property type="component" value="Unassembled WGS sequence"/>
</dbReference>
<evidence type="ECO:0000313" key="5">
    <source>
        <dbReference type="Proteomes" id="UP000029590"/>
    </source>
</evidence>
<dbReference type="RefSeq" id="WP_036050164.1">
    <property type="nucleotide sequence ID" value="NZ_CADEVY010000018.1"/>
</dbReference>